<dbReference type="InterPro" id="IPR022385">
    <property type="entry name" value="Rhs_assc_core"/>
</dbReference>
<dbReference type="AlphaFoldDB" id="A0A7V8K617"/>
<reference evidence="1 2" key="1">
    <citation type="submission" date="2017-10" db="EMBL/GenBank/DDBJ databases">
        <title>Whole genome sequencing of Pseudoxanthomonas broegbernensis DSM 12573(T).</title>
        <authorList>
            <person name="Kumar S."/>
            <person name="Bansal K."/>
            <person name="Kaur A."/>
            <person name="Patil P."/>
            <person name="Sharma S."/>
            <person name="Patil P.B."/>
        </authorList>
    </citation>
    <scope>NUCLEOTIDE SEQUENCE [LARGE SCALE GENOMIC DNA]</scope>
    <source>
        <strain evidence="1 2">DSM 12573</strain>
    </source>
</reference>
<dbReference type="SUPFAM" id="SSF55486">
    <property type="entry name" value="Metalloproteases ('zincins'), catalytic domain"/>
    <property type="match status" value="2"/>
</dbReference>
<protein>
    <submittedName>
        <fullName evidence="1">Type IV secretion protein Rhs</fullName>
    </submittedName>
</protein>
<organism evidence="1 2">
    <name type="scientific">Pseudoxanthomonas broegbernensis</name>
    <dbReference type="NCBI Taxonomy" id="83619"/>
    <lineage>
        <taxon>Bacteria</taxon>
        <taxon>Pseudomonadati</taxon>
        <taxon>Pseudomonadota</taxon>
        <taxon>Gammaproteobacteria</taxon>
        <taxon>Lysobacterales</taxon>
        <taxon>Lysobacteraceae</taxon>
        <taxon>Pseudoxanthomonas</taxon>
    </lineage>
</organism>
<dbReference type="PANTHER" id="PTHR32305">
    <property type="match status" value="1"/>
</dbReference>
<dbReference type="EMBL" id="MWIP01000045">
    <property type="protein sequence ID" value="KAF1684389.1"/>
    <property type="molecule type" value="Genomic_DNA"/>
</dbReference>
<keyword evidence="2" id="KW-1185">Reference proteome</keyword>
<proteinExistence type="predicted"/>
<dbReference type="Gene3D" id="2.180.10.10">
    <property type="entry name" value="RHS repeat-associated core"/>
    <property type="match status" value="1"/>
</dbReference>
<evidence type="ECO:0000313" key="1">
    <source>
        <dbReference type="EMBL" id="KAF1684389.1"/>
    </source>
</evidence>
<gene>
    <name evidence="1" type="ORF">B1992_15120</name>
</gene>
<dbReference type="InterPro" id="IPR050708">
    <property type="entry name" value="T6SS_VgrG/RHS"/>
</dbReference>
<dbReference type="RefSeq" id="WP_282959748.1">
    <property type="nucleotide sequence ID" value="NZ_MWIP01000045.1"/>
</dbReference>
<name>A0A7V8K617_9GAMM</name>
<sequence length="242" mass="26133">GRPEIVTNTGKAVVWRASNYGWDRAVTVDSIGGLNIGFPGQYYDQETNLWYNMNRYYDARLGAYTQVDPVGLAGGLNPYVYVGGNPIDTIDPLGLIGYLCQKGNNIGIAIPINFQGASQAQIAQVTNAIQSAWSGKFGSYNVKTVVQSIPTWHVGTTNGIAVREGDGTSYVQTPWMIEGVWYMPGQWGDATFAHEAGHLLGLGDYGPGIMGRDLTVPVNEQNIKDILKSGNEAIRHGCGCNN</sequence>
<evidence type="ECO:0000313" key="2">
    <source>
        <dbReference type="Proteomes" id="UP000462066"/>
    </source>
</evidence>
<dbReference type="PANTHER" id="PTHR32305:SF15">
    <property type="entry name" value="PROTEIN RHSA-RELATED"/>
    <property type="match status" value="1"/>
</dbReference>
<dbReference type="Proteomes" id="UP000462066">
    <property type="component" value="Unassembled WGS sequence"/>
</dbReference>
<accession>A0A7V8K617</accession>
<dbReference type="NCBIfam" id="TIGR03696">
    <property type="entry name" value="Rhs_assc_core"/>
    <property type="match status" value="1"/>
</dbReference>
<dbReference type="PRINTS" id="PR00394">
    <property type="entry name" value="RHSPROTEIN"/>
</dbReference>
<feature type="non-terminal residue" evidence="1">
    <location>
        <position position="1"/>
    </location>
</feature>
<comment type="caution">
    <text evidence="1">The sequence shown here is derived from an EMBL/GenBank/DDBJ whole genome shotgun (WGS) entry which is preliminary data.</text>
</comment>